<dbReference type="GO" id="GO:0005829">
    <property type="term" value="C:cytosol"/>
    <property type="evidence" value="ECO:0007669"/>
    <property type="project" value="TreeGrafter"/>
</dbReference>
<dbReference type="PROSITE" id="PS51462">
    <property type="entry name" value="NUDIX"/>
    <property type="match status" value="1"/>
</dbReference>
<dbReference type="InterPro" id="IPR000086">
    <property type="entry name" value="NUDIX_hydrolase_dom"/>
</dbReference>
<dbReference type="PANTHER" id="PTHR11839:SF18">
    <property type="entry name" value="NUDIX HYDROLASE DOMAIN-CONTAINING PROTEIN"/>
    <property type="match status" value="1"/>
</dbReference>
<accession>A0A6J7KM88</accession>
<comment type="cofactor">
    <cofactor evidence="1">
        <name>Mg(2+)</name>
        <dbReference type="ChEBI" id="CHEBI:18420"/>
    </cofactor>
</comment>
<name>A0A6J7KM88_9ZZZZ</name>
<dbReference type="GO" id="GO:0019693">
    <property type="term" value="P:ribose phosphate metabolic process"/>
    <property type="evidence" value="ECO:0007669"/>
    <property type="project" value="TreeGrafter"/>
</dbReference>
<protein>
    <submittedName>
        <fullName evidence="4">Unannotated protein</fullName>
    </submittedName>
</protein>
<feature type="domain" description="Nudix hydrolase" evidence="3">
    <location>
        <begin position="42"/>
        <end position="175"/>
    </location>
</feature>
<reference evidence="4" key="1">
    <citation type="submission" date="2020-05" db="EMBL/GenBank/DDBJ databases">
        <authorList>
            <person name="Chiriac C."/>
            <person name="Salcher M."/>
            <person name="Ghai R."/>
            <person name="Kavagutti S V."/>
        </authorList>
    </citation>
    <scope>NUCLEOTIDE SEQUENCE</scope>
</reference>
<dbReference type="EMBL" id="CAFBNO010000036">
    <property type="protein sequence ID" value="CAB4957080.1"/>
    <property type="molecule type" value="Genomic_DNA"/>
</dbReference>
<dbReference type="AlphaFoldDB" id="A0A6J7KM88"/>
<evidence type="ECO:0000256" key="2">
    <source>
        <dbReference type="ARBA" id="ARBA00022801"/>
    </source>
</evidence>
<evidence type="ECO:0000259" key="3">
    <source>
        <dbReference type="PROSITE" id="PS51462"/>
    </source>
</evidence>
<dbReference type="InterPro" id="IPR015797">
    <property type="entry name" value="NUDIX_hydrolase-like_dom_sf"/>
</dbReference>
<keyword evidence="2" id="KW-0378">Hydrolase</keyword>
<dbReference type="PANTHER" id="PTHR11839">
    <property type="entry name" value="UDP/ADP-SUGAR PYROPHOSPHATASE"/>
    <property type="match status" value="1"/>
</dbReference>
<organism evidence="4">
    <name type="scientific">freshwater metagenome</name>
    <dbReference type="NCBI Taxonomy" id="449393"/>
    <lineage>
        <taxon>unclassified sequences</taxon>
        <taxon>metagenomes</taxon>
        <taxon>ecological metagenomes</taxon>
    </lineage>
</organism>
<dbReference type="SUPFAM" id="SSF55811">
    <property type="entry name" value="Nudix"/>
    <property type="match status" value="1"/>
</dbReference>
<dbReference type="GO" id="GO:0016787">
    <property type="term" value="F:hydrolase activity"/>
    <property type="evidence" value="ECO:0007669"/>
    <property type="project" value="UniProtKB-KW"/>
</dbReference>
<dbReference type="Gene3D" id="3.90.79.10">
    <property type="entry name" value="Nucleoside Triphosphate Pyrophosphohydrolase"/>
    <property type="match status" value="1"/>
</dbReference>
<proteinExistence type="predicted"/>
<dbReference type="Pfam" id="PF00293">
    <property type="entry name" value="NUDIX"/>
    <property type="match status" value="1"/>
</dbReference>
<gene>
    <name evidence="4" type="ORF">UFOPK3837_00820</name>
</gene>
<sequence length="185" mass="20522">MPKDLPIELPANRTELVFKGRVWDVVTEHFDFQGKELARDFIRHPGAVAVIAINEQQEVLLIRQYRRPVGAYLWELPAGLLDVHGESPETAALRELAEETDYRAEHIEHLITFHASPGGNSESIAVYLASGLTPMVTDYVRSGEEADLRPTWVPLTDALESIMSSEMKNPAAVIGVLALARKLGI</sequence>
<dbReference type="GO" id="GO:0006753">
    <property type="term" value="P:nucleoside phosphate metabolic process"/>
    <property type="evidence" value="ECO:0007669"/>
    <property type="project" value="TreeGrafter"/>
</dbReference>
<evidence type="ECO:0000256" key="1">
    <source>
        <dbReference type="ARBA" id="ARBA00001946"/>
    </source>
</evidence>
<evidence type="ECO:0000313" key="4">
    <source>
        <dbReference type="EMBL" id="CAB4957080.1"/>
    </source>
</evidence>